<keyword evidence="1" id="KW-0812">Transmembrane</keyword>
<keyword evidence="3" id="KW-1185">Reference proteome</keyword>
<gene>
    <name evidence="2" type="ORF">LMS43_11330</name>
</gene>
<evidence type="ECO:0000313" key="3">
    <source>
        <dbReference type="Proteomes" id="UP001168613"/>
    </source>
</evidence>
<protein>
    <submittedName>
        <fullName evidence="2">Uncharacterized protein</fullName>
    </submittedName>
</protein>
<evidence type="ECO:0000313" key="2">
    <source>
        <dbReference type="EMBL" id="MDN4121882.1"/>
    </source>
</evidence>
<sequence>MVAIEKRKVSKLDGWFCFLPAILWYTILLASSSPYLILGIPENHQLSFFVILFIMMAIGYPMVKSGIKDRPFCMQNKMIRKIQEVGGVPQKVIVLAAKETGIRALDDDVVEVDFEYKQNDKIIKASALGLYEWADKLLPNKCVVVWKDPRKDNVFLIDTLPCGEVGVD</sequence>
<reference evidence="2" key="1">
    <citation type="submission" date="2021-11" db="EMBL/GenBank/DDBJ databases">
        <title>Draft genome sequence of Alcaligenes endophyticus type strain CCUG 75668T.</title>
        <authorList>
            <person name="Salva-Serra F."/>
            <person name="Duran R.E."/>
            <person name="Seeger M."/>
            <person name="Moore E.R.B."/>
            <person name="Jaen-Luchoro D."/>
        </authorList>
    </citation>
    <scope>NUCLEOTIDE SEQUENCE</scope>
    <source>
        <strain evidence="2">CCUG 75668</strain>
    </source>
</reference>
<accession>A0ABT8EKR6</accession>
<keyword evidence="1" id="KW-1133">Transmembrane helix</keyword>
<keyword evidence="1" id="KW-0472">Membrane</keyword>
<dbReference type="RefSeq" id="WP_266123110.1">
    <property type="nucleotide sequence ID" value="NZ_JAJHNU010000003.1"/>
</dbReference>
<name>A0ABT8EKR6_9BURK</name>
<proteinExistence type="predicted"/>
<dbReference type="EMBL" id="JAJHNU010000003">
    <property type="protein sequence ID" value="MDN4121882.1"/>
    <property type="molecule type" value="Genomic_DNA"/>
</dbReference>
<feature type="transmembrane region" description="Helical" evidence="1">
    <location>
        <begin position="12"/>
        <end position="38"/>
    </location>
</feature>
<feature type="transmembrane region" description="Helical" evidence="1">
    <location>
        <begin position="44"/>
        <end position="63"/>
    </location>
</feature>
<dbReference type="Proteomes" id="UP001168613">
    <property type="component" value="Unassembled WGS sequence"/>
</dbReference>
<organism evidence="2 3">
    <name type="scientific">Alcaligenes endophyticus</name>
    <dbReference type="NCBI Taxonomy" id="1929088"/>
    <lineage>
        <taxon>Bacteria</taxon>
        <taxon>Pseudomonadati</taxon>
        <taxon>Pseudomonadota</taxon>
        <taxon>Betaproteobacteria</taxon>
        <taxon>Burkholderiales</taxon>
        <taxon>Alcaligenaceae</taxon>
        <taxon>Alcaligenes</taxon>
    </lineage>
</organism>
<evidence type="ECO:0000256" key="1">
    <source>
        <dbReference type="SAM" id="Phobius"/>
    </source>
</evidence>
<comment type="caution">
    <text evidence="2">The sequence shown here is derived from an EMBL/GenBank/DDBJ whole genome shotgun (WGS) entry which is preliminary data.</text>
</comment>